<reference evidence="1" key="1">
    <citation type="submission" date="2022-08" db="EMBL/GenBank/DDBJ databases">
        <authorList>
            <person name="Bogun A."/>
            <person name="Kislichkina A."/>
            <person name="Solomentsev V."/>
            <person name="Skryabin Y."/>
            <person name="Sizova A."/>
            <person name="Platonov M."/>
            <person name="Dentovskaya S."/>
        </authorList>
    </citation>
    <scope>NUCLEOTIDE SEQUENCE</scope>
    <source>
        <strain evidence="1">SCPM-O-B-7604</strain>
    </source>
</reference>
<dbReference type="GeneID" id="75139845"/>
<evidence type="ECO:0000313" key="1">
    <source>
        <dbReference type="EMBL" id="UWM46664.1"/>
    </source>
</evidence>
<dbReference type="InterPro" id="IPR005628">
    <property type="entry name" value="GspK"/>
</dbReference>
<gene>
    <name evidence="1" type="ORF">N0H69_07560</name>
</gene>
<name>A0ABY5UT45_9GAMM</name>
<dbReference type="SUPFAM" id="SSF158544">
    <property type="entry name" value="GspK insert domain-like"/>
    <property type="match status" value="1"/>
</dbReference>
<dbReference type="Gene3D" id="1.10.40.60">
    <property type="entry name" value="EpsJ-like"/>
    <property type="match status" value="1"/>
</dbReference>
<dbReference type="RefSeq" id="WP_155412599.1">
    <property type="nucleotide sequence ID" value="NZ_CP104006.1"/>
</dbReference>
<sequence>MVTISSYYWSEIYYITEKIKNSNSRRWLLLGAEEIFFQEMTVNISSKQLINNISLATRASPNFMVINDNYINFNLIEQVNCFNINALQYLSINDKSLNTVYPWLVLKKILQPENIVFMTLNDVEINDDDFFNINHKVNDVRVNAILTEILASNLFNVDRFVSDKSSIFCSRYDDKLLINVNLLEARQSKLVQAMLLNMINEAVITRAILSRPVNGWSSAKEFFDFIFNDSNIDAEDMHKLRKIIVSSFSHDEYYFSSIFRSDGNNVGYQLISLFKVKESHISVLERRFSVGE</sequence>
<organism evidence="1 2">
    <name type="scientific">Yersinia alsatica</name>
    <dbReference type="NCBI Taxonomy" id="2890317"/>
    <lineage>
        <taxon>Bacteria</taxon>
        <taxon>Pseudomonadati</taxon>
        <taxon>Pseudomonadota</taxon>
        <taxon>Gammaproteobacteria</taxon>
        <taxon>Enterobacterales</taxon>
        <taxon>Yersiniaceae</taxon>
        <taxon>Yersinia</taxon>
    </lineage>
</organism>
<dbReference type="PANTHER" id="PTHR38831">
    <property type="entry name" value="TYPE II SECRETION SYSTEM PROTEIN K"/>
    <property type="match status" value="1"/>
</dbReference>
<protein>
    <recommendedName>
        <fullName evidence="3">General secretion pathway protein K</fullName>
    </recommendedName>
</protein>
<accession>A0ABY5UT45</accession>
<dbReference type="Proteomes" id="UP001057860">
    <property type="component" value="Chromosome"/>
</dbReference>
<proteinExistence type="predicted"/>
<dbReference type="PANTHER" id="PTHR38831:SF1">
    <property type="entry name" value="TYPE II SECRETION SYSTEM PROTEIN K-RELATED"/>
    <property type="match status" value="1"/>
</dbReference>
<evidence type="ECO:0000313" key="2">
    <source>
        <dbReference type="Proteomes" id="UP001057860"/>
    </source>
</evidence>
<dbReference type="EMBL" id="CP104006">
    <property type="protein sequence ID" value="UWM46664.1"/>
    <property type="molecule type" value="Genomic_DNA"/>
</dbReference>
<dbReference type="InterPro" id="IPR038072">
    <property type="entry name" value="GspK_central_sf"/>
</dbReference>
<evidence type="ECO:0008006" key="3">
    <source>
        <dbReference type="Google" id="ProtNLM"/>
    </source>
</evidence>
<keyword evidence="2" id="KW-1185">Reference proteome</keyword>